<evidence type="ECO:0000313" key="3">
    <source>
        <dbReference type="EMBL" id="KAF4308380.1"/>
    </source>
</evidence>
<accession>A0A8H4N466</accession>
<feature type="compositionally biased region" description="Polar residues" evidence="1">
    <location>
        <begin position="489"/>
        <end position="508"/>
    </location>
</feature>
<feature type="compositionally biased region" description="Low complexity" evidence="1">
    <location>
        <begin position="357"/>
        <end position="374"/>
    </location>
</feature>
<feature type="compositionally biased region" description="Polar residues" evidence="1">
    <location>
        <begin position="416"/>
        <end position="446"/>
    </location>
</feature>
<dbReference type="Proteomes" id="UP000572817">
    <property type="component" value="Unassembled WGS sequence"/>
</dbReference>
<reference evidence="3" key="1">
    <citation type="submission" date="2020-04" db="EMBL/GenBank/DDBJ databases">
        <title>Genome Assembly and Annotation of Botryosphaeria dothidea sdau 11-99, a Latent Pathogen of Apple Fruit Ring Rot in China.</title>
        <authorList>
            <person name="Yu C."/>
            <person name="Diao Y."/>
            <person name="Lu Q."/>
            <person name="Zhao J."/>
            <person name="Cui S."/>
            <person name="Peng C."/>
            <person name="He B."/>
            <person name="Liu H."/>
        </authorList>
    </citation>
    <scope>NUCLEOTIDE SEQUENCE [LARGE SCALE GENOMIC DNA]</scope>
    <source>
        <strain evidence="3">Sdau11-99</strain>
    </source>
</reference>
<feature type="compositionally biased region" description="Polar residues" evidence="1">
    <location>
        <begin position="385"/>
        <end position="402"/>
    </location>
</feature>
<feature type="region of interest" description="Disordered" evidence="1">
    <location>
        <begin position="488"/>
        <end position="570"/>
    </location>
</feature>
<protein>
    <submittedName>
        <fullName evidence="3">Uncharacterized protein</fullName>
    </submittedName>
</protein>
<feature type="region of interest" description="Disordered" evidence="1">
    <location>
        <begin position="260"/>
        <end position="460"/>
    </location>
</feature>
<feature type="region of interest" description="Disordered" evidence="1">
    <location>
        <begin position="38"/>
        <end position="216"/>
    </location>
</feature>
<feature type="compositionally biased region" description="Low complexity" evidence="1">
    <location>
        <begin position="106"/>
        <end position="131"/>
    </location>
</feature>
<feature type="compositionally biased region" description="Low complexity" evidence="1">
    <location>
        <begin position="85"/>
        <end position="96"/>
    </location>
</feature>
<sequence>MPLRRPQPGGLIRRSQFGVPALELREALSVKLAAIAQRGAQVDAPEPPEPASDSEELGESDSDLEPEGPEPPSDDEAEAEDDESVASSSGASSPESSPVPSPTIPSPNTSALPSTTTPASTELSSTLTAALGHAPTSTFIPSNKDEDSDSEDETAAESSGTFEPQPTSASATAQAELSSESAFPSITSDSGGAQQSGDVWVMSGPPPRPPPSGISQSTEHLLIAAGSIGATLLIVMLIWGIYTMRRKGLTFRDLVQMSRRRRGRPDRTVDIAKPQIHRMPAYASDDKERYSLPQPPQNTVLRFDSVSSRAPSVQRDYLGSSLRRPSTPKASHRSFFEEATPPQGLSRTPSNAHSRGSSSPTLLPLQTSLPPRSSNYDDSPPSLPIQRSASFKGSQAPSGYSSERNDIVSPEAPGPTYQNFAASRRFTTNRGPNYESHFSWTQSSQAPPTPIEPQTPADNGRISVATTASSLARFRTVDSWVGNQAGRIPSTQLRSQPHLSYRQSTSTNGGLGQVDEGQPGWQQDTPNDVPEVPSVPSYYKQQPPLPQPPQDSQSQSQHQRQLTSYSDATVFRQHPGTEVQIPRGSLVPSEVLDAHMIPSAL</sequence>
<evidence type="ECO:0000313" key="4">
    <source>
        <dbReference type="Proteomes" id="UP000572817"/>
    </source>
</evidence>
<comment type="caution">
    <text evidence="3">The sequence shown here is derived from an EMBL/GenBank/DDBJ whole genome shotgun (WGS) entry which is preliminary data.</text>
</comment>
<feature type="compositionally biased region" description="Low complexity" evidence="1">
    <location>
        <begin position="550"/>
        <end position="561"/>
    </location>
</feature>
<keyword evidence="2" id="KW-1133">Transmembrane helix</keyword>
<dbReference type="EMBL" id="WWBZ02000022">
    <property type="protein sequence ID" value="KAF4308380.1"/>
    <property type="molecule type" value="Genomic_DNA"/>
</dbReference>
<keyword evidence="2" id="KW-0812">Transmembrane</keyword>
<feature type="compositionally biased region" description="Polar residues" evidence="1">
    <location>
        <begin position="297"/>
        <end position="311"/>
    </location>
</feature>
<feature type="compositionally biased region" description="Polar residues" evidence="1">
    <location>
        <begin position="160"/>
        <end position="197"/>
    </location>
</feature>
<feature type="transmembrane region" description="Helical" evidence="2">
    <location>
        <begin position="221"/>
        <end position="242"/>
    </location>
</feature>
<dbReference type="AlphaFoldDB" id="A0A8H4N466"/>
<keyword evidence="4" id="KW-1185">Reference proteome</keyword>
<feature type="compositionally biased region" description="Acidic residues" evidence="1">
    <location>
        <begin position="146"/>
        <end position="155"/>
    </location>
</feature>
<evidence type="ECO:0000256" key="2">
    <source>
        <dbReference type="SAM" id="Phobius"/>
    </source>
</evidence>
<gene>
    <name evidence="3" type="ORF">GTA08_BOTSDO04304</name>
</gene>
<evidence type="ECO:0000256" key="1">
    <source>
        <dbReference type="SAM" id="MobiDB-lite"/>
    </source>
</evidence>
<feature type="compositionally biased region" description="Polar residues" evidence="1">
    <location>
        <begin position="343"/>
        <end position="356"/>
    </location>
</feature>
<feature type="compositionally biased region" description="Acidic residues" evidence="1">
    <location>
        <begin position="52"/>
        <end position="84"/>
    </location>
</feature>
<dbReference type="OrthoDB" id="5411141at2759"/>
<organism evidence="3 4">
    <name type="scientific">Botryosphaeria dothidea</name>
    <dbReference type="NCBI Taxonomy" id="55169"/>
    <lineage>
        <taxon>Eukaryota</taxon>
        <taxon>Fungi</taxon>
        <taxon>Dikarya</taxon>
        <taxon>Ascomycota</taxon>
        <taxon>Pezizomycotina</taxon>
        <taxon>Dothideomycetes</taxon>
        <taxon>Dothideomycetes incertae sedis</taxon>
        <taxon>Botryosphaeriales</taxon>
        <taxon>Botryosphaeriaceae</taxon>
        <taxon>Botryosphaeria</taxon>
    </lineage>
</organism>
<name>A0A8H4N466_9PEZI</name>
<keyword evidence="2" id="KW-0472">Membrane</keyword>
<proteinExistence type="predicted"/>